<protein>
    <submittedName>
        <fullName evidence="1">Uncharacterized protein</fullName>
    </submittedName>
</protein>
<evidence type="ECO:0000313" key="1">
    <source>
        <dbReference type="EMBL" id="QJA56799.1"/>
    </source>
</evidence>
<organism evidence="1">
    <name type="scientific">viral metagenome</name>
    <dbReference type="NCBI Taxonomy" id="1070528"/>
    <lineage>
        <taxon>unclassified sequences</taxon>
        <taxon>metagenomes</taxon>
        <taxon>organismal metagenomes</taxon>
    </lineage>
</organism>
<proteinExistence type="predicted"/>
<dbReference type="AlphaFoldDB" id="A0A6M3IH94"/>
<accession>A0A6M3IH94</accession>
<name>A0A6M3IH94_9ZZZZ</name>
<dbReference type="EMBL" id="MT141239">
    <property type="protein sequence ID" value="QJA56799.1"/>
    <property type="molecule type" value="Genomic_DNA"/>
</dbReference>
<gene>
    <name evidence="1" type="ORF">MM415B01788_0012</name>
</gene>
<sequence>MWMQLGDEYYRPDGFFHHVFESREEAIDYAEHVCSVEIVEYGVHLIGGRWGE</sequence>
<reference evidence="1" key="1">
    <citation type="submission" date="2020-03" db="EMBL/GenBank/DDBJ databases">
        <title>The deep terrestrial virosphere.</title>
        <authorList>
            <person name="Holmfeldt K."/>
            <person name="Nilsson E."/>
            <person name="Simone D."/>
            <person name="Lopez-Fernandez M."/>
            <person name="Wu X."/>
            <person name="de Brujin I."/>
            <person name="Lundin D."/>
            <person name="Andersson A."/>
            <person name="Bertilsson S."/>
            <person name="Dopson M."/>
        </authorList>
    </citation>
    <scope>NUCLEOTIDE SEQUENCE</scope>
    <source>
        <strain evidence="1">MM415B01788</strain>
    </source>
</reference>